<dbReference type="Pfam" id="PF20148">
    <property type="entry name" value="DUF6531"/>
    <property type="match status" value="1"/>
</dbReference>
<keyword evidence="7" id="KW-1185">Reference proteome</keyword>
<organism evidence="6 7">
    <name type="scientific">Burkholderia glumae</name>
    <name type="common">Pseudomonas glumae</name>
    <dbReference type="NCBI Taxonomy" id="337"/>
    <lineage>
        <taxon>Bacteria</taxon>
        <taxon>Pseudomonadati</taxon>
        <taxon>Pseudomonadota</taxon>
        <taxon>Betaproteobacteria</taxon>
        <taxon>Burkholderiales</taxon>
        <taxon>Burkholderiaceae</taxon>
        <taxon>Burkholderia</taxon>
    </lineage>
</organism>
<dbReference type="Pfam" id="PF05593">
    <property type="entry name" value="RHS_repeat"/>
    <property type="match status" value="1"/>
</dbReference>
<sequence>MVVTQADQAGRSGTMPIVGAIGAMGAELVGLAGVVLPLTRQGPTVDRCRRLAGIVERYGIRRALSGILFGSVDVVSGSLVCLPRDETDFALRGRLPLVWARHYSSAREAVGLLGVGWHTAWEVTLRRDGDQLTYLDEAGAILQLPFPACGSMVVAASAQLQIAHLPDGRLVVADWSPRYRVFGGFDAHGVARLKYVEDLHRQRIGCIWDEAGRLLRMRGTCGHELQMHYEAHDGARLSAIECVDGGSGGLLVRYDYGSHGELIAVRNRAGEQVRRFAYRDGQLVEVATSLGMTTCYRWRGAGAAARVTERATSEGARERFVYDAQRRRVEVTDVFGHTAFWQYDERGDVTSCVDFDGRRYAFDYADVNAPGTLHLPGNRTVRLEYDAQGRVVREIDPLGGVRSTQYAFSTNEPIAVTMSDGRTWMWGRNDCLQPVHYQTPSGALERFVYDADGLLERTIDALGVETRTTCNRWGQPTCCIRSDGATTTYEYDADGNLVGVTDALGAVTRIERDLLGRAVAIRRPDGRVERHVWNAASQRVSFTSANGTSRHWYRDRRGKVVRTVDEEGHAVLRRYDAHGRLLRVESANGGVRRLAWGARDCLSITDADGVSREFDYTEDGWIAGITWTAGTQRWCETFAYDAIGRLIARESRHARHIYRYDARGALEAVARVPTDAGVRLGVEGDEVGFERDAAGRVLAERGAAGELHHSYDAAGRLIATRLPPGQELRHRRYAGGAIALVELDGRELARFWYDAAGRPIARMLGSLLVHVGYDALGRPQRWRAVTSDDPGAPSEPTERDRQLWRDADYGAADEIVSTRGPGEETVWYDYDRRGCLVRRVSGQPGIEYFTWDGAGNLRDMPGGRRLTPVRADHRIREGHGYRYDHDAWGRLVRRGGRGHPLSLSWDDEGHLTMARCQGCTVHYRYDALGRRIEKRVERDVRRRAHAPLADVVTRYLWQGERLVQERCGNRLRTYLYLPELDGTIGFAPLARLDQTLDENGEIDAAATQLYHYHTDGIGTALALSDSGSAMVWRAESRAWGEPLPPLALGHEAVEQPLRFAGQYADEETSLHHNGRRIYDPGSGRYLSPDRTAPDGLSPYRYAPNPLTWCNPLGGPTPQPTPCVAVACASIGDLVPDPAQQITRLVEQLDDIPGWQFVER</sequence>
<dbReference type="InterPro" id="IPR031325">
    <property type="entry name" value="RHS_repeat"/>
</dbReference>
<dbReference type="RefSeq" id="WP_230674339.1">
    <property type="nucleotide sequence ID" value="NZ_CP021075.1"/>
</dbReference>
<evidence type="ECO:0000259" key="3">
    <source>
        <dbReference type="Pfam" id="PF03527"/>
    </source>
</evidence>
<dbReference type="EMBL" id="CP099583">
    <property type="protein sequence ID" value="USS43051.1"/>
    <property type="molecule type" value="Genomic_DNA"/>
</dbReference>
<feature type="domain" description="DUF6531" evidence="4">
    <location>
        <begin position="72"/>
        <end position="142"/>
    </location>
</feature>
<dbReference type="InterPro" id="IPR006530">
    <property type="entry name" value="YD"/>
</dbReference>
<evidence type="ECO:0000259" key="5">
    <source>
        <dbReference type="Pfam" id="PF25023"/>
    </source>
</evidence>
<evidence type="ECO:0000313" key="6">
    <source>
        <dbReference type="EMBL" id="USS43051.1"/>
    </source>
</evidence>
<feature type="domain" description="Teneurin-like YD-shell" evidence="5">
    <location>
        <begin position="823"/>
        <end position="939"/>
    </location>
</feature>
<evidence type="ECO:0000256" key="2">
    <source>
        <dbReference type="SAM" id="MobiDB-lite"/>
    </source>
</evidence>
<dbReference type="GeneID" id="45693572"/>
<dbReference type="Proteomes" id="UP001056386">
    <property type="component" value="Chromosome 2"/>
</dbReference>
<accession>A0ABY5B7P6</accession>
<keyword evidence="1" id="KW-0677">Repeat</keyword>
<proteinExistence type="predicted"/>
<dbReference type="PANTHER" id="PTHR32305:SF15">
    <property type="entry name" value="PROTEIN RHSA-RELATED"/>
    <property type="match status" value="1"/>
</dbReference>
<evidence type="ECO:0000313" key="7">
    <source>
        <dbReference type="Proteomes" id="UP001056386"/>
    </source>
</evidence>
<dbReference type="NCBIfam" id="TIGR03696">
    <property type="entry name" value="Rhs_assc_core"/>
    <property type="match status" value="1"/>
</dbReference>
<feature type="region of interest" description="Disordered" evidence="2">
    <location>
        <begin position="1071"/>
        <end position="1090"/>
    </location>
</feature>
<feature type="domain" description="Teneurin-like YD-shell" evidence="5">
    <location>
        <begin position="341"/>
        <end position="457"/>
    </location>
</feature>
<feature type="domain" description="RHS protein conserved region" evidence="3">
    <location>
        <begin position="1010"/>
        <end position="1041"/>
    </location>
</feature>
<dbReference type="PANTHER" id="PTHR32305">
    <property type="match status" value="1"/>
</dbReference>
<dbReference type="Pfam" id="PF25023">
    <property type="entry name" value="TEN_YD-shell"/>
    <property type="match status" value="2"/>
</dbReference>
<evidence type="ECO:0000259" key="4">
    <source>
        <dbReference type="Pfam" id="PF20148"/>
    </source>
</evidence>
<dbReference type="SUPFAM" id="SSF69304">
    <property type="entry name" value="Tricorn protease N-terminal domain"/>
    <property type="match status" value="2"/>
</dbReference>
<dbReference type="InterPro" id="IPR045351">
    <property type="entry name" value="DUF6531"/>
</dbReference>
<dbReference type="InterPro" id="IPR022385">
    <property type="entry name" value="Rhs_assc_core"/>
</dbReference>
<dbReference type="InterPro" id="IPR056823">
    <property type="entry name" value="TEN-like_YD-shell"/>
</dbReference>
<dbReference type="InterPro" id="IPR001826">
    <property type="entry name" value="RHS"/>
</dbReference>
<dbReference type="Gene3D" id="2.180.10.10">
    <property type="entry name" value="RHS repeat-associated core"/>
    <property type="match status" value="2"/>
</dbReference>
<dbReference type="InterPro" id="IPR050708">
    <property type="entry name" value="T6SS_VgrG/RHS"/>
</dbReference>
<protein>
    <submittedName>
        <fullName evidence="6">DUF6531 domain-containing protein</fullName>
    </submittedName>
</protein>
<dbReference type="Pfam" id="PF03527">
    <property type="entry name" value="RHS"/>
    <property type="match status" value="1"/>
</dbReference>
<evidence type="ECO:0000256" key="1">
    <source>
        <dbReference type="ARBA" id="ARBA00022737"/>
    </source>
</evidence>
<gene>
    <name evidence="6" type="ORF">NFI99_00725</name>
</gene>
<dbReference type="NCBIfam" id="TIGR01643">
    <property type="entry name" value="YD_repeat_2x"/>
    <property type="match status" value="5"/>
</dbReference>
<reference evidence="6" key="1">
    <citation type="submission" date="2022-06" db="EMBL/GenBank/DDBJ databases">
        <title>Draft genome sequence of Burkholderia glumae strain GR20004 isolated from rice panicle showing bacterial panicle blight.</title>
        <authorList>
            <person name="Choi S.Y."/>
            <person name="Lee Y.H."/>
        </authorList>
    </citation>
    <scope>NUCLEOTIDE SEQUENCE</scope>
    <source>
        <strain evidence="6">GR20004</strain>
    </source>
</reference>
<name>A0ABY5B7P6_BURGL</name>